<dbReference type="AlphaFoldDB" id="A0A2R6P096"/>
<protein>
    <recommendedName>
        <fullName evidence="5">RING-type domain-containing protein</fullName>
    </recommendedName>
</protein>
<feature type="compositionally biased region" description="Polar residues" evidence="2">
    <location>
        <begin position="334"/>
        <end position="355"/>
    </location>
</feature>
<evidence type="ECO:0000313" key="4">
    <source>
        <dbReference type="Proteomes" id="UP000186601"/>
    </source>
</evidence>
<reference evidence="3 4" key="1">
    <citation type="submission" date="2018-02" db="EMBL/GenBank/DDBJ databases">
        <title>Genome sequence of the basidiomycete white-rot fungus Phlebia centrifuga.</title>
        <authorList>
            <person name="Granchi Z."/>
            <person name="Peng M."/>
            <person name="de Vries R.P."/>
            <person name="Hilden K."/>
            <person name="Makela M.R."/>
            <person name="Grigoriev I."/>
            <person name="Riley R."/>
        </authorList>
    </citation>
    <scope>NUCLEOTIDE SEQUENCE [LARGE SCALE GENOMIC DNA]</scope>
    <source>
        <strain evidence="3 4">FBCC195</strain>
    </source>
</reference>
<comment type="caution">
    <text evidence="3">The sequence shown here is derived from an EMBL/GenBank/DDBJ whole genome shotgun (WGS) entry which is preliminary data.</text>
</comment>
<dbReference type="STRING" id="98765.A0A2R6P096"/>
<feature type="region of interest" description="Disordered" evidence="2">
    <location>
        <begin position="284"/>
        <end position="372"/>
    </location>
</feature>
<evidence type="ECO:0008006" key="5">
    <source>
        <dbReference type="Google" id="ProtNLM"/>
    </source>
</evidence>
<feature type="compositionally biased region" description="Polar residues" evidence="2">
    <location>
        <begin position="284"/>
        <end position="295"/>
    </location>
</feature>
<evidence type="ECO:0000256" key="2">
    <source>
        <dbReference type="SAM" id="MobiDB-lite"/>
    </source>
</evidence>
<accession>A0A2R6P096</accession>
<keyword evidence="1" id="KW-0175">Coiled coil</keyword>
<evidence type="ECO:0000313" key="3">
    <source>
        <dbReference type="EMBL" id="PSR82059.1"/>
    </source>
</evidence>
<name>A0A2R6P096_9APHY</name>
<organism evidence="3 4">
    <name type="scientific">Hermanssonia centrifuga</name>
    <dbReference type="NCBI Taxonomy" id="98765"/>
    <lineage>
        <taxon>Eukaryota</taxon>
        <taxon>Fungi</taxon>
        <taxon>Dikarya</taxon>
        <taxon>Basidiomycota</taxon>
        <taxon>Agaricomycotina</taxon>
        <taxon>Agaricomycetes</taxon>
        <taxon>Polyporales</taxon>
        <taxon>Meruliaceae</taxon>
        <taxon>Hermanssonia</taxon>
    </lineage>
</organism>
<feature type="compositionally biased region" description="Basic and acidic residues" evidence="2">
    <location>
        <begin position="360"/>
        <end position="372"/>
    </location>
</feature>
<gene>
    <name evidence="3" type="ORF">PHLCEN_2v6129</name>
</gene>
<feature type="coiled-coil region" evidence="1">
    <location>
        <begin position="163"/>
        <end position="211"/>
    </location>
</feature>
<proteinExistence type="predicted"/>
<evidence type="ECO:0000256" key="1">
    <source>
        <dbReference type="SAM" id="Coils"/>
    </source>
</evidence>
<sequence>MVIKLIPNAPDPPLLGHILCLNCCNNIIEKTSPRLTPCCPFCREVFTSEGIRLIRVDFTPTSSGWSTPRVAGFGVHDVLVESDVEDSLSSGLRAREQAKRLEYKVARVAAKKCSVEEVTKLHKELQDWLSSKFKPREQTSSLELSAALLRAILMNHLADSEARAHLNQKIEDMEMSKTKLEGELRSLRTEYSQTAQECQSLRAELNRVKLKSAAPSLGVPSTPPPKSFASLQNGALLSPPRPQSTTTSSTSDPRSRATSPTSPTPYSHANVHSPLASRVGMLSNTSHARSASAQLPATALRSHTPATAPRSHTPAARTGTPASPGRPELKTRRMSVSTPSPLKMARSTSSGSTSDVILIQKERDSEREKDRDVKRVQLIQRWMPNLESASPPTGRFNSYFHNPSPPTTIPRSRTISAASAALHPPLRHKTPLSANSP</sequence>
<feature type="compositionally biased region" description="Low complexity" evidence="2">
    <location>
        <begin position="243"/>
        <end position="267"/>
    </location>
</feature>
<keyword evidence="4" id="KW-1185">Reference proteome</keyword>
<feature type="region of interest" description="Disordered" evidence="2">
    <location>
        <begin position="416"/>
        <end position="437"/>
    </location>
</feature>
<dbReference type="Proteomes" id="UP000186601">
    <property type="component" value="Unassembled WGS sequence"/>
</dbReference>
<feature type="region of interest" description="Disordered" evidence="2">
    <location>
        <begin position="215"/>
        <end position="271"/>
    </location>
</feature>
<dbReference type="EMBL" id="MLYV02000600">
    <property type="protein sequence ID" value="PSR82059.1"/>
    <property type="molecule type" value="Genomic_DNA"/>
</dbReference>
<dbReference type="OrthoDB" id="6105938at2759"/>